<protein>
    <submittedName>
        <fullName evidence="1">PAS domain-containing protein</fullName>
    </submittedName>
</protein>
<comment type="caution">
    <text evidence="1">The sequence shown here is derived from an EMBL/GenBank/DDBJ whole genome shotgun (WGS) entry which is preliminary data.</text>
</comment>
<dbReference type="OrthoDB" id="7361979at2"/>
<dbReference type="Pfam" id="PF07310">
    <property type="entry name" value="PAS_5"/>
    <property type="match status" value="1"/>
</dbReference>
<reference evidence="1 2" key="1">
    <citation type="journal article" date="2016" name="Int. J. Syst. Evol. Microbiol.">
        <title>Pyruvatibacter mobilis gen. nov., sp. nov., a marine bacterium from the culture broth of Picochlorum sp. 122.</title>
        <authorList>
            <person name="Wang G."/>
            <person name="Tang M."/>
            <person name="Wu H."/>
            <person name="Dai S."/>
            <person name="Li T."/>
            <person name="Chen C."/>
            <person name="He H."/>
            <person name="Fan J."/>
            <person name="Xiang W."/>
            <person name="Li X."/>
        </authorList>
    </citation>
    <scope>NUCLEOTIDE SEQUENCE [LARGE SCALE GENOMIC DNA]</scope>
    <source>
        <strain evidence="1 2">GYP-11</strain>
    </source>
</reference>
<accession>A0A845QAB8</accession>
<organism evidence="1 2">
    <name type="scientific">Pyruvatibacter mobilis</name>
    <dbReference type="NCBI Taxonomy" id="1712261"/>
    <lineage>
        <taxon>Bacteria</taxon>
        <taxon>Pseudomonadati</taxon>
        <taxon>Pseudomonadota</taxon>
        <taxon>Alphaproteobacteria</taxon>
        <taxon>Hyphomicrobiales</taxon>
        <taxon>Parvibaculaceae</taxon>
        <taxon>Pyruvatibacter</taxon>
    </lineage>
</organism>
<name>A0A845QAB8_9HYPH</name>
<evidence type="ECO:0000313" key="2">
    <source>
        <dbReference type="Proteomes" id="UP000470384"/>
    </source>
</evidence>
<dbReference type="RefSeq" id="WP_160587062.1">
    <property type="nucleotide sequence ID" value="NZ_BMHN01000001.1"/>
</dbReference>
<evidence type="ECO:0000313" key="1">
    <source>
        <dbReference type="EMBL" id="NBG95041.1"/>
    </source>
</evidence>
<sequence>MLETPTRLCPLESGANLPSKAFSAFYAQWNAARGSQDMPDVSRLVPTALPPHLLPSTAIIGVDHEPDRLVVRLAGSRVLDATGVEFTNWEIGSLSALPRHFRANEIGTSRFDTAVAKLNWVVERGQPACGGGSIPWARKAHMQQRTLMLPYKDASGRVARLLTLSDFMVTDPCDGCGRNCPEQKDARFATRALRTAATALSLPV</sequence>
<dbReference type="GeneID" id="300655956"/>
<dbReference type="EMBL" id="WXYQ01000004">
    <property type="protein sequence ID" value="NBG95041.1"/>
    <property type="molecule type" value="Genomic_DNA"/>
</dbReference>
<dbReference type="InterPro" id="IPR009922">
    <property type="entry name" value="DUF1457"/>
</dbReference>
<gene>
    <name evidence="1" type="ORF">GTQ45_04790</name>
</gene>
<dbReference type="Proteomes" id="UP000470384">
    <property type="component" value="Unassembled WGS sequence"/>
</dbReference>
<keyword evidence="2" id="KW-1185">Reference proteome</keyword>
<proteinExistence type="predicted"/>
<dbReference type="AlphaFoldDB" id="A0A845QAB8"/>